<dbReference type="EMBL" id="JH711582">
    <property type="protein sequence ID" value="EIW78607.1"/>
    <property type="molecule type" value="Genomic_DNA"/>
</dbReference>
<evidence type="ECO:0000313" key="1">
    <source>
        <dbReference type="EMBL" id="EIW78607.1"/>
    </source>
</evidence>
<protein>
    <recommendedName>
        <fullName evidence="3">F-box domain-containing protein</fullName>
    </recommendedName>
</protein>
<dbReference type="KEGG" id="cput:CONPUDRAFT_91968"/>
<organism evidence="1 2">
    <name type="scientific">Coniophora puteana (strain RWD-64-598)</name>
    <name type="common">Brown rot fungus</name>
    <dbReference type="NCBI Taxonomy" id="741705"/>
    <lineage>
        <taxon>Eukaryota</taxon>
        <taxon>Fungi</taxon>
        <taxon>Dikarya</taxon>
        <taxon>Basidiomycota</taxon>
        <taxon>Agaricomycotina</taxon>
        <taxon>Agaricomycetes</taxon>
        <taxon>Agaricomycetidae</taxon>
        <taxon>Boletales</taxon>
        <taxon>Coniophorineae</taxon>
        <taxon>Coniophoraceae</taxon>
        <taxon>Coniophora</taxon>
    </lineage>
</organism>
<dbReference type="RefSeq" id="XP_007771611.1">
    <property type="nucleotide sequence ID" value="XM_007773421.1"/>
</dbReference>
<accession>A0A5M3MHS9</accession>
<reference evidence="2" key="1">
    <citation type="journal article" date="2012" name="Science">
        <title>The Paleozoic origin of enzymatic lignin decomposition reconstructed from 31 fungal genomes.</title>
        <authorList>
            <person name="Floudas D."/>
            <person name="Binder M."/>
            <person name="Riley R."/>
            <person name="Barry K."/>
            <person name="Blanchette R.A."/>
            <person name="Henrissat B."/>
            <person name="Martinez A.T."/>
            <person name="Otillar R."/>
            <person name="Spatafora J.W."/>
            <person name="Yadav J.S."/>
            <person name="Aerts A."/>
            <person name="Benoit I."/>
            <person name="Boyd A."/>
            <person name="Carlson A."/>
            <person name="Copeland A."/>
            <person name="Coutinho P.M."/>
            <person name="de Vries R.P."/>
            <person name="Ferreira P."/>
            <person name="Findley K."/>
            <person name="Foster B."/>
            <person name="Gaskell J."/>
            <person name="Glotzer D."/>
            <person name="Gorecki P."/>
            <person name="Heitman J."/>
            <person name="Hesse C."/>
            <person name="Hori C."/>
            <person name="Igarashi K."/>
            <person name="Jurgens J.A."/>
            <person name="Kallen N."/>
            <person name="Kersten P."/>
            <person name="Kohler A."/>
            <person name="Kuees U."/>
            <person name="Kumar T.K.A."/>
            <person name="Kuo A."/>
            <person name="LaButti K."/>
            <person name="Larrondo L.F."/>
            <person name="Lindquist E."/>
            <person name="Ling A."/>
            <person name="Lombard V."/>
            <person name="Lucas S."/>
            <person name="Lundell T."/>
            <person name="Martin R."/>
            <person name="McLaughlin D.J."/>
            <person name="Morgenstern I."/>
            <person name="Morin E."/>
            <person name="Murat C."/>
            <person name="Nagy L.G."/>
            <person name="Nolan M."/>
            <person name="Ohm R.A."/>
            <person name="Patyshakuliyeva A."/>
            <person name="Rokas A."/>
            <person name="Ruiz-Duenas F.J."/>
            <person name="Sabat G."/>
            <person name="Salamov A."/>
            <person name="Samejima M."/>
            <person name="Schmutz J."/>
            <person name="Slot J.C."/>
            <person name="St John F."/>
            <person name="Stenlid J."/>
            <person name="Sun H."/>
            <person name="Sun S."/>
            <person name="Syed K."/>
            <person name="Tsang A."/>
            <person name="Wiebenga A."/>
            <person name="Young D."/>
            <person name="Pisabarro A."/>
            <person name="Eastwood D.C."/>
            <person name="Martin F."/>
            <person name="Cullen D."/>
            <person name="Grigoriev I.V."/>
            <person name="Hibbett D.S."/>
        </authorList>
    </citation>
    <scope>NUCLEOTIDE SEQUENCE [LARGE SCALE GENOMIC DNA]</scope>
    <source>
        <strain evidence="2">RWD-64-598 SS2</strain>
    </source>
</reference>
<dbReference type="Proteomes" id="UP000053558">
    <property type="component" value="Unassembled WGS sequence"/>
</dbReference>
<name>A0A5M3MHS9_CONPW</name>
<proteinExistence type="predicted"/>
<gene>
    <name evidence="1" type="ORF">CONPUDRAFT_91968</name>
</gene>
<dbReference type="AlphaFoldDB" id="A0A5M3MHS9"/>
<dbReference type="SUPFAM" id="SSF52047">
    <property type="entry name" value="RNI-like"/>
    <property type="match status" value="1"/>
</dbReference>
<evidence type="ECO:0008006" key="3">
    <source>
        <dbReference type="Google" id="ProtNLM"/>
    </source>
</evidence>
<evidence type="ECO:0000313" key="2">
    <source>
        <dbReference type="Proteomes" id="UP000053558"/>
    </source>
</evidence>
<comment type="caution">
    <text evidence="1">The sequence shown here is derived from an EMBL/GenBank/DDBJ whole genome shotgun (WGS) entry which is preliminary data.</text>
</comment>
<keyword evidence="2" id="KW-1185">Reference proteome</keyword>
<dbReference type="GeneID" id="19211497"/>
<sequence>MLVCRHWAAVILNGKIFWSRPLFSKKRSAQTTLSRSGDAPLIVRHVLSRHADHTWFLNFMGPGQGFSRCREVVIQAHTPPNFLQLIDCWPSATPLLEVLALSVDHVPWSIPLPTKLWQPAMHLRTLALVDCVLESWHPVSMLNLTTFIYISEGPFASSCYPSGPDMMDFLQCAPNLRTLVLRGPCVYNRSEDPVFEPGVVAVLNRLSRVSLSGRRMSVLNLLQHLLFPSTAILELRLDCKFESEDADTVSRHFHEAIREHYQATLLPLDTQTNTDVVAHEGSFPILDRVFIEYDSADYIGHEATITGYITDANNEPHPSISIILTTFGAYPNYLAPHILRELRPDAVTTLSLGSPDVDPTHGLDIWQNLWRAVPAVEVLNIINFPLCHKPFIRSLSSYATGADSDGCPLPALEELHIRHGLSLHEALKARADRGSRLRLLKFTVRGEEMNMGLEDQMRLNEWVDEIIWETD</sequence>